<dbReference type="AlphaFoldDB" id="A0AB34KXH3"/>
<feature type="compositionally biased region" description="Low complexity" evidence="1">
    <location>
        <begin position="419"/>
        <end position="442"/>
    </location>
</feature>
<proteinExistence type="predicted"/>
<feature type="compositionally biased region" description="Acidic residues" evidence="1">
    <location>
        <begin position="270"/>
        <end position="280"/>
    </location>
</feature>
<feature type="compositionally biased region" description="Basic and acidic residues" evidence="1">
    <location>
        <begin position="29"/>
        <end position="39"/>
    </location>
</feature>
<protein>
    <submittedName>
        <fullName evidence="2">Uncharacterized protein</fullName>
    </submittedName>
</protein>
<comment type="caution">
    <text evidence="2">The sequence shown here is derived from an EMBL/GenBank/DDBJ whole genome shotgun (WGS) entry which is preliminary data.</text>
</comment>
<sequence length="977" mass="109188">MASYNDYYDSYDSRPRARSRSRPQPRPADSARSRVKDEAYLSPTVPRRSDRYSYDDRYSYPSHHSQDPARSKSKARSVQKRRSWPPAPIVESEATSLAKEAKTKQTTGGSNEDEAPSKGVIDQEPIIQDVPEYIEAQKRQSILQSDSERGTSAAKGIPTPPTSEDERASRGRSKRPGKLGIDTDDFAPELRKRAPSMYAYSRSTPVKEDVGRSGSGQFLSPDTLTPPSAESKAQRPSRFASSQPSSPRRDSVRLSPRSRKGKDYFQSSTSDEDAITDELSDTPSSMGKSSRRRDRRPSESPTTSVVDFASTAPNAPPIRRSRLDSRRQTDTATSLPRPRISDKSVRPSPLMVSSALSDLDQPASLSNVASRNTKLSPFDSFNPSSRGSRNASPASVNSRASGTSPSHQSPREPDPVRDTGSGLSSGTTSAAGSRPATPTSASGFGPASGQVRMPQMPQMPQNELDWSSLIAATSGRPRTATSGKPPSRLSSSMRMDSAPEVPRYTPTNSRPSGGLPYPDYDEPGTPSTNAPMNRNQQSFGPRPTGLEIPMPQDSMTISRAGSPAINSFNSPSHGTARPGLPTRHSITNTSPVEARSPSFSKPVKPDPPRKISLTGVPPTKQEAEEMLARGMPGCPRPDPIAGYDDWYTLVGCPNLDFCPYCVDDVFERTMYRNCFRRAVPRSLNTKVQCSFSTPWIRLAWILTLQQRKPDLVLMRDLADIEQTSEPCPGGLEALRSWYGLRDPDGLFVRDFHICYNDVRKIERLLPTLNGLFVRLPNRASYEKRRCALRTEGNRFSLYLDKILDMHDRAVNARKLPDPMSFINLVERKLRIRECERDNMLLGGLWHFNPSMPDFTVCEDCYEEIVEPEAKKNSDVALRFNRTVQPVYGEGIGTSCQLYSRRMRKIFRTAVKENDGKYLARKAKERRDAELRLQERYREVLKRARRLEERPGGATEEDERRLERDLEKISSEWKDMWE</sequence>
<evidence type="ECO:0000256" key="1">
    <source>
        <dbReference type="SAM" id="MobiDB-lite"/>
    </source>
</evidence>
<reference evidence="2 3" key="1">
    <citation type="journal article" date="2020" name="Microbiol. Resour. Announc.">
        <title>Draft Genome Sequence of a Cladosporium Species Isolated from the Mesophotic Ascidian Didemnum maculosum.</title>
        <authorList>
            <person name="Gioti A."/>
            <person name="Siaperas R."/>
            <person name="Nikolaivits E."/>
            <person name="Le Goff G."/>
            <person name="Ouazzani J."/>
            <person name="Kotoulas G."/>
            <person name="Topakas E."/>
        </authorList>
    </citation>
    <scope>NUCLEOTIDE SEQUENCE [LARGE SCALE GENOMIC DNA]</scope>
    <source>
        <strain evidence="2 3">TM138-S3</strain>
    </source>
</reference>
<feature type="compositionally biased region" description="Basic and acidic residues" evidence="1">
    <location>
        <begin position="47"/>
        <end position="70"/>
    </location>
</feature>
<name>A0AB34KXH3_9PEZI</name>
<dbReference type="RefSeq" id="XP_069232809.1">
    <property type="nucleotide sequence ID" value="XM_069370418.1"/>
</dbReference>
<dbReference type="GeneID" id="96003256"/>
<evidence type="ECO:0000313" key="3">
    <source>
        <dbReference type="Proteomes" id="UP000803884"/>
    </source>
</evidence>
<feature type="compositionally biased region" description="Polar residues" evidence="1">
    <location>
        <begin position="363"/>
        <end position="408"/>
    </location>
</feature>
<evidence type="ECO:0000313" key="2">
    <source>
        <dbReference type="EMBL" id="KAL1589704.1"/>
    </source>
</evidence>
<feature type="compositionally biased region" description="Polar residues" evidence="1">
    <location>
        <begin position="479"/>
        <end position="494"/>
    </location>
</feature>
<feature type="compositionally biased region" description="Polar residues" evidence="1">
    <location>
        <begin position="215"/>
        <end position="228"/>
    </location>
</feature>
<dbReference type="EMBL" id="JAAQHG020000004">
    <property type="protein sequence ID" value="KAL1589704.1"/>
    <property type="molecule type" value="Genomic_DNA"/>
</dbReference>
<feature type="region of interest" description="Disordered" evidence="1">
    <location>
        <begin position="1"/>
        <end position="551"/>
    </location>
</feature>
<feature type="compositionally biased region" description="Low complexity" evidence="1">
    <location>
        <begin position="1"/>
        <end position="10"/>
    </location>
</feature>
<keyword evidence="3" id="KW-1185">Reference proteome</keyword>
<organism evidence="2 3">
    <name type="scientific">Cladosporium halotolerans</name>
    <dbReference type="NCBI Taxonomy" id="1052096"/>
    <lineage>
        <taxon>Eukaryota</taxon>
        <taxon>Fungi</taxon>
        <taxon>Dikarya</taxon>
        <taxon>Ascomycota</taxon>
        <taxon>Pezizomycotina</taxon>
        <taxon>Dothideomycetes</taxon>
        <taxon>Dothideomycetidae</taxon>
        <taxon>Cladosporiales</taxon>
        <taxon>Cladosporiaceae</taxon>
        <taxon>Cladosporium</taxon>
    </lineage>
</organism>
<feature type="region of interest" description="Disordered" evidence="1">
    <location>
        <begin position="566"/>
        <end position="616"/>
    </location>
</feature>
<accession>A0AB34KXH3</accession>
<feature type="compositionally biased region" description="Polar residues" evidence="1">
    <location>
        <begin position="525"/>
        <end position="539"/>
    </location>
</feature>
<dbReference type="Proteomes" id="UP000803884">
    <property type="component" value="Unassembled WGS sequence"/>
</dbReference>
<feature type="compositionally biased region" description="Basic residues" evidence="1">
    <location>
        <begin position="71"/>
        <end position="83"/>
    </location>
</feature>
<gene>
    <name evidence="2" type="ORF">WHR41_01812</name>
</gene>